<dbReference type="AlphaFoldDB" id="A0A366L9W7"/>
<name>A0A366L9W7_9SPHI</name>
<keyword evidence="2" id="KW-1185">Reference proteome</keyword>
<dbReference type="Proteomes" id="UP000252081">
    <property type="component" value="Unassembled WGS sequence"/>
</dbReference>
<accession>A0A366L9W7</accession>
<comment type="caution">
    <text evidence="1">The sequence shown here is derived from an EMBL/GenBank/DDBJ whole genome shotgun (WGS) entry which is preliminary data.</text>
</comment>
<dbReference type="RefSeq" id="WP_113947602.1">
    <property type="nucleotide sequence ID" value="NZ_QNQU01000003.1"/>
</dbReference>
<evidence type="ECO:0000313" key="2">
    <source>
        <dbReference type="Proteomes" id="UP000252081"/>
    </source>
</evidence>
<evidence type="ECO:0000313" key="1">
    <source>
        <dbReference type="EMBL" id="RBQ10259.1"/>
    </source>
</evidence>
<organism evidence="1 2">
    <name type="scientific">Pedobacter miscanthi</name>
    <dbReference type="NCBI Taxonomy" id="2259170"/>
    <lineage>
        <taxon>Bacteria</taxon>
        <taxon>Pseudomonadati</taxon>
        <taxon>Bacteroidota</taxon>
        <taxon>Sphingobacteriia</taxon>
        <taxon>Sphingobacteriales</taxon>
        <taxon>Sphingobacteriaceae</taxon>
        <taxon>Pedobacter</taxon>
    </lineage>
</organism>
<protein>
    <submittedName>
        <fullName evidence="1">Uncharacterized protein</fullName>
    </submittedName>
</protein>
<dbReference type="OrthoDB" id="955741at2"/>
<sequence length="86" mass="9986">MQNHYNYVFDGITNTYNFSTKNGLLYSIAFVEDHTLSEISGKDISNVFQIVIEKIGIEKEIFDLKISETIKHIISKFFEQSQYSVI</sequence>
<dbReference type="EMBL" id="QNQU01000003">
    <property type="protein sequence ID" value="RBQ10259.1"/>
    <property type="molecule type" value="Genomic_DNA"/>
</dbReference>
<proteinExistence type="predicted"/>
<reference evidence="1 2" key="1">
    <citation type="submission" date="2018-07" db="EMBL/GenBank/DDBJ databases">
        <title>A draft genome of a endophytic bacteria, a new species of Pedobacter.</title>
        <authorList>
            <person name="Zhang Z.D."/>
            <person name="Chen Z.J."/>
        </authorList>
    </citation>
    <scope>NUCLEOTIDE SEQUENCE [LARGE SCALE GENOMIC DNA]</scope>
    <source>
        <strain evidence="1 2">RS10</strain>
    </source>
</reference>
<gene>
    <name evidence="1" type="ORF">DRW42_04305</name>
</gene>